<sequence length="37" mass="4243">MISISQLKNGGQERYSSSKWQNLDSSADNCMYMKLNN</sequence>
<dbReference type="Ensembl" id="ENSMFAT00000102039.1">
    <property type="protein sequence ID" value="ENSMFAP00000054048.1"/>
    <property type="gene ID" value="ENSMFAG00000065596.1"/>
</dbReference>
<reference evidence="2 3" key="2">
    <citation type="submission" date="2013-03" db="EMBL/GenBank/DDBJ databases">
        <authorList>
            <person name="Warren W."/>
            <person name="Wilson R.K."/>
        </authorList>
    </citation>
    <scope>NUCLEOTIDE SEQUENCE</scope>
</reference>
<dbReference type="Proteomes" id="UP000233100">
    <property type="component" value="Chromosome 14"/>
</dbReference>
<protein>
    <submittedName>
        <fullName evidence="1">Macaca fascicularis brain cDNA clone: QorA-10216, similar to human hypothetical protein FLJ25778 (FLJ25778), mRNA, RefSeq: XM_379933.1</fullName>
    </submittedName>
</protein>
<keyword evidence="3" id="KW-1185">Reference proteome</keyword>
<accession>I7G924</accession>
<reference evidence="2" key="3">
    <citation type="submission" date="2025-05" db="UniProtKB">
        <authorList>
            <consortium name="Ensembl"/>
        </authorList>
    </citation>
    <scope>IDENTIFICATION</scope>
</reference>
<evidence type="ECO:0000313" key="1">
    <source>
        <dbReference type="EMBL" id="BAE87870.1"/>
    </source>
</evidence>
<reference evidence="1" key="1">
    <citation type="journal article" date="2007" name="PLoS Biol.">
        <title>Rate of evolution in brain-expressed genes in humans and other primates.</title>
        <authorList>
            <person name="Wang H.-Y."/>
            <person name="Chien H.-C."/>
            <person name="Osada N."/>
            <person name="Hashimoto K."/>
            <person name="Sugano S."/>
            <person name="Gojobori T."/>
            <person name="Chou C.-K."/>
            <person name="Tsai S.-F."/>
            <person name="Wu C.-I."/>
            <person name="Shen C.-K.J."/>
        </authorList>
    </citation>
    <scope>NUCLEOTIDE SEQUENCE</scope>
</reference>
<evidence type="ECO:0000313" key="3">
    <source>
        <dbReference type="Proteomes" id="UP000233100"/>
    </source>
</evidence>
<dbReference type="AlphaFoldDB" id="I7G924"/>
<proteinExistence type="evidence at transcript level"/>
<organism evidence="1">
    <name type="scientific">Macaca fascicularis</name>
    <name type="common">Crab-eating macaque</name>
    <name type="synonym">Cynomolgus monkey</name>
    <dbReference type="NCBI Taxonomy" id="9541"/>
    <lineage>
        <taxon>Eukaryota</taxon>
        <taxon>Metazoa</taxon>
        <taxon>Chordata</taxon>
        <taxon>Craniata</taxon>
        <taxon>Vertebrata</taxon>
        <taxon>Euteleostomi</taxon>
        <taxon>Mammalia</taxon>
        <taxon>Eutheria</taxon>
        <taxon>Euarchontoglires</taxon>
        <taxon>Primates</taxon>
        <taxon>Haplorrhini</taxon>
        <taxon>Catarrhini</taxon>
        <taxon>Cercopithecidae</taxon>
        <taxon>Cercopithecinae</taxon>
        <taxon>Macaca</taxon>
    </lineage>
</organism>
<evidence type="ECO:0000313" key="2">
    <source>
        <dbReference type="Ensembl" id="ENSMFAP00000054048.1"/>
    </source>
</evidence>
<dbReference type="EMBL" id="AB170807">
    <property type="protein sequence ID" value="BAE87870.1"/>
    <property type="molecule type" value="mRNA"/>
</dbReference>
<name>I7G924_MACFA</name>